<comment type="cofactor">
    <cofactor evidence="1">
        <name>pyridoxal 5'-phosphate</name>
        <dbReference type="ChEBI" id="CHEBI:597326"/>
    </cofactor>
</comment>
<keyword evidence="8" id="KW-1185">Reference proteome</keyword>
<organism evidence="7 8">
    <name type="scientific">Salinimicrobium marinum</name>
    <dbReference type="NCBI Taxonomy" id="680283"/>
    <lineage>
        <taxon>Bacteria</taxon>
        <taxon>Pseudomonadati</taxon>
        <taxon>Bacteroidota</taxon>
        <taxon>Flavobacteriia</taxon>
        <taxon>Flavobacteriales</taxon>
        <taxon>Flavobacteriaceae</taxon>
        <taxon>Salinimicrobium</taxon>
    </lineage>
</organism>
<proteinExistence type="inferred from homology"/>
<dbReference type="InterPro" id="IPR015424">
    <property type="entry name" value="PyrdxlP-dep_Trfase"/>
</dbReference>
<dbReference type="InterPro" id="IPR015422">
    <property type="entry name" value="PyrdxlP-dep_Trfase_small"/>
</dbReference>
<evidence type="ECO:0000313" key="7">
    <source>
        <dbReference type="EMBL" id="GHA49794.1"/>
    </source>
</evidence>
<comment type="similarity">
    <text evidence="2">Belongs to the threonine aldolase family.</text>
</comment>
<dbReference type="CDD" id="cd06502">
    <property type="entry name" value="TA_like"/>
    <property type="match status" value="1"/>
</dbReference>
<evidence type="ECO:0000256" key="2">
    <source>
        <dbReference type="ARBA" id="ARBA00006966"/>
    </source>
</evidence>
<protein>
    <submittedName>
        <fullName evidence="7">Threonine aldolase</fullName>
    </submittedName>
</protein>
<evidence type="ECO:0000256" key="5">
    <source>
        <dbReference type="PIRSR" id="PIRSR017617-1"/>
    </source>
</evidence>
<name>A0A918SLL6_9FLAO</name>
<dbReference type="PIRSF" id="PIRSF017617">
    <property type="entry name" value="Thr_aldolase"/>
    <property type="match status" value="1"/>
</dbReference>
<evidence type="ECO:0000256" key="4">
    <source>
        <dbReference type="ARBA" id="ARBA00023239"/>
    </source>
</evidence>
<evidence type="ECO:0000313" key="8">
    <source>
        <dbReference type="Proteomes" id="UP000610456"/>
    </source>
</evidence>
<reference evidence="7" key="1">
    <citation type="journal article" date="2014" name="Int. J. Syst. Evol. Microbiol.">
        <title>Complete genome sequence of Corynebacterium casei LMG S-19264T (=DSM 44701T), isolated from a smear-ripened cheese.</title>
        <authorList>
            <consortium name="US DOE Joint Genome Institute (JGI-PGF)"/>
            <person name="Walter F."/>
            <person name="Albersmeier A."/>
            <person name="Kalinowski J."/>
            <person name="Ruckert C."/>
        </authorList>
    </citation>
    <scope>NUCLEOTIDE SEQUENCE</scope>
    <source>
        <strain evidence="7">KCTC 12719</strain>
    </source>
</reference>
<dbReference type="SUPFAM" id="SSF53383">
    <property type="entry name" value="PLP-dependent transferases"/>
    <property type="match status" value="1"/>
</dbReference>
<dbReference type="RefSeq" id="WP_189606190.1">
    <property type="nucleotide sequence ID" value="NZ_BMXB01000022.1"/>
</dbReference>
<dbReference type="FunFam" id="3.40.640.10:FF:000030">
    <property type="entry name" value="Low-specificity L-threonine aldolase"/>
    <property type="match status" value="1"/>
</dbReference>
<dbReference type="GO" id="GO:0006567">
    <property type="term" value="P:L-threonine catabolic process"/>
    <property type="evidence" value="ECO:0007669"/>
    <property type="project" value="TreeGrafter"/>
</dbReference>
<comment type="caution">
    <text evidence="7">The sequence shown here is derived from an EMBL/GenBank/DDBJ whole genome shotgun (WGS) entry which is preliminary data.</text>
</comment>
<dbReference type="GO" id="GO:0006545">
    <property type="term" value="P:glycine biosynthetic process"/>
    <property type="evidence" value="ECO:0007669"/>
    <property type="project" value="TreeGrafter"/>
</dbReference>
<dbReference type="Pfam" id="PF01212">
    <property type="entry name" value="Beta_elim_lyase"/>
    <property type="match status" value="1"/>
</dbReference>
<dbReference type="PANTHER" id="PTHR48097">
    <property type="entry name" value="L-THREONINE ALDOLASE-RELATED"/>
    <property type="match status" value="1"/>
</dbReference>
<dbReference type="EMBL" id="BMXB01000022">
    <property type="protein sequence ID" value="GHA49794.1"/>
    <property type="molecule type" value="Genomic_DNA"/>
</dbReference>
<feature type="domain" description="Aromatic amino acid beta-eliminating lyase/threonine aldolase" evidence="6">
    <location>
        <begin position="5"/>
        <end position="290"/>
    </location>
</feature>
<dbReference type="GO" id="GO:0008732">
    <property type="term" value="F:L-allo-threonine aldolase activity"/>
    <property type="evidence" value="ECO:0007669"/>
    <property type="project" value="TreeGrafter"/>
</dbReference>
<dbReference type="InterPro" id="IPR023603">
    <property type="entry name" value="Low_specificity_L-TA-like"/>
</dbReference>
<reference evidence="7" key="2">
    <citation type="submission" date="2020-09" db="EMBL/GenBank/DDBJ databases">
        <authorList>
            <person name="Sun Q."/>
            <person name="Kim S."/>
        </authorList>
    </citation>
    <scope>NUCLEOTIDE SEQUENCE</scope>
    <source>
        <strain evidence="7">KCTC 12719</strain>
    </source>
</reference>
<dbReference type="InterPro" id="IPR015421">
    <property type="entry name" value="PyrdxlP-dep_Trfase_major"/>
</dbReference>
<dbReference type="NCBIfam" id="NF041359">
    <property type="entry name" value="GntG_guanitoxin"/>
    <property type="match status" value="1"/>
</dbReference>
<evidence type="ECO:0000256" key="1">
    <source>
        <dbReference type="ARBA" id="ARBA00001933"/>
    </source>
</evidence>
<keyword evidence="4" id="KW-0456">Lyase</keyword>
<accession>A0A918SLL6</accession>
<evidence type="ECO:0000256" key="3">
    <source>
        <dbReference type="ARBA" id="ARBA00022898"/>
    </source>
</evidence>
<keyword evidence="3" id="KW-0663">Pyridoxal phosphate</keyword>
<gene>
    <name evidence="7" type="primary">ltaE</name>
    <name evidence="7" type="ORF">GCM10007103_33240</name>
</gene>
<dbReference type="GO" id="GO:0005829">
    <property type="term" value="C:cytosol"/>
    <property type="evidence" value="ECO:0007669"/>
    <property type="project" value="TreeGrafter"/>
</dbReference>
<dbReference type="Gene3D" id="3.40.640.10">
    <property type="entry name" value="Type I PLP-dependent aspartate aminotransferase-like (Major domain)"/>
    <property type="match status" value="1"/>
</dbReference>
<dbReference type="Proteomes" id="UP000610456">
    <property type="component" value="Unassembled WGS sequence"/>
</dbReference>
<sequence length="344" mass="38334">MKEIDLRSDTVTKPTKGMLQAMMTAEVGDDVYKEDPTANILERKLAEMFGKSSALFFPTGTMANQAAIKIHTQPGDQLICDKWAHVYNYEGGGVSFNSGVSCKLVDGHLGMITAEQVQDSINPPDFYHSPLTTLVCLENTTNKGGGACYDLEEIKKIRKVCDKHNLGLHLDGARLFNALVAKGESPKQYGELFDTISICLSKGLGTPMGSVLIGDDKYMQKAMRTRKVLGGGMRQIGFMAAAGIYALDNHVERLAQDQQRASEIGKALSRQKYIREVEPVETNIVIFYLKKPSEEHHFLKQLEKDNIRISNMGQGKLRIVTHLDYSEDMHQKFIYVIDKIKLKG</sequence>
<dbReference type="AlphaFoldDB" id="A0A918SLL6"/>
<evidence type="ECO:0000259" key="6">
    <source>
        <dbReference type="Pfam" id="PF01212"/>
    </source>
</evidence>
<feature type="modified residue" description="N6-(pyridoxal phosphate)lysine" evidence="5">
    <location>
        <position position="202"/>
    </location>
</feature>
<dbReference type="PANTHER" id="PTHR48097:SF9">
    <property type="entry name" value="L-THREONINE ALDOLASE"/>
    <property type="match status" value="1"/>
</dbReference>
<dbReference type="Gene3D" id="3.90.1150.10">
    <property type="entry name" value="Aspartate Aminotransferase, domain 1"/>
    <property type="match status" value="1"/>
</dbReference>
<dbReference type="InterPro" id="IPR001597">
    <property type="entry name" value="ArAA_b-elim_lyase/Thr_aldolase"/>
</dbReference>